<sequence length="582" mass="63703">LYANYLKRCAAGDPAPRRMGVRRQTGIVRSNCIDCLDRTNAAQSIIGKVVLAHQLFELGQIDLPDLSFNTDAAMIIEEMYHDLGNTIALQYGGSHLVNTVQTYRRSTNWRSHSRDIVESLRRYYSNSLLDMERQEAITYFLEKSIFPECNPDAARAGHPLDADDAGVVVSRPKQVGKPVFRKWWTTLGDSDSQDASSSPPPGGAAAAAAPTAGGARDSYWNEYYQPHKYTSFDELFVGSLNTSASLHPTASVQEIPSPFADRSGQDRRAASNARFAQRTAKWLVSETDEPPDPTRASRQKIYEHVRAKTAAAPLHPLPGIGGWITDGISAPLQEPSVSAAEVDEYRKCVHQFDDLAKWVVPPTTLLYSDYLRGRAEGLPPSDSDSEQYRLAVPSGLSIDTSAESVYGHAGGWPSTRAQAPAYPRQAPHSAQPARGRRLLRPRDALSPTAGRQRSSTSGERSTLWGLWTQQRQDQQQRRDRDPKQPNRTPSRFGLARAAASSLLPLSAGLPQMAQGALSRRSRSVHDRSRSLDLTDVGALPTPSALGPPGSCLGGASTGAEPRVAEADLAIYQHYVRMRKAVQ</sequence>
<evidence type="ECO:0000313" key="1">
    <source>
        <dbReference type="EMBL" id="KAJ2794930.1"/>
    </source>
</evidence>
<keyword evidence="2" id="KW-1185">Reference proteome</keyword>
<comment type="caution">
    <text evidence="1">The sequence shown here is derived from an EMBL/GenBank/DDBJ whole genome shotgun (WGS) entry which is preliminary data.</text>
</comment>
<dbReference type="Proteomes" id="UP001140087">
    <property type="component" value="Unassembled WGS sequence"/>
</dbReference>
<evidence type="ECO:0000313" key="2">
    <source>
        <dbReference type="Proteomes" id="UP001140087"/>
    </source>
</evidence>
<gene>
    <name evidence="1" type="primary">FIG4</name>
    <name evidence="1" type="ORF">H4R21_005306</name>
</gene>
<proteinExistence type="predicted"/>
<reference evidence="1" key="1">
    <citation type="submission" date="2022-07" db="EMBL/GenBank/DDBJ databases">
        <title>Phylogenomic reconstructions and comparative analyses of Kickxellomycotina fungi.</title>
        <authorList>
            <person name="Reynolds N.K."/>
            <person name="Stajich J.E."/>
            <person name="Barry K."/>
            <person name="Grigoriev I.V."/>
            <person name="Crous P."/>
            <person name="Smith M.E."/>
        </authorList>
    </citation>
    <scope>NUCLEOTIDE SEQUENCE</scope>
    <source>
        <strain evidence="1">BCRC 34780</strain>
    </source>
</reference>
<protein>
    <submittedName>
        <fullName evidence="1">Phosphatidylinositol-3,5-bisphosphate 5-phosphatase</fullName>
    </submittedName>
</protein>
<dbReference type="EMBL" id="JANBUN010002332">
    <property type="protein sequence ID" value="KAJ2794930.1"/>
    <property type="molecule type" value="Genomic_DNA"/>
</dbReference>
<accession>A0ACC1KTT1</accession>
<feature type="non-terminal residue" evidence="1">
    <location>
        <position position="1"/>
    </location>
</feature>
<name>A0ACC1KTT1_9FUNG</name>
<organism evidence="1 2">
    <name type="scientific">Coemansia helicoidea</name>
    <dbReference type="NCBI Taxonomy" id="1286919"/>
    <lineage>
        <taxon>Eukaryota</taxon>
        <taxon>Fungi</taxon>
        <taxon>Fungi incertae sedis</taxon>
        <taxon>Zoopagomycota</taxon>
        <taxon>Kickxellomycotina</taxon>
        <taxon>Kickxellomycetes</taxon>
        <taxon>Kickxellales</taxon>
        <taxon>Kickxellaceae</taxon>
        <taxon>Coemansia</taxon>
    </lineage>
</organism>